<feature type="domain" description="Amidohydrolase-related" evidence="2">
    <location>
        <begin position="86"/>
        <end position="276"/>
    </location>
</feature>
<keyword evidence="4" id="KW-1185">Reference proteome</keyword>
<dbReference type="GO" id="GO:0016831">
    <property type="term" value="F:carboxy-lyase activity"/>
    <property type="evidence" value="ECO:0007669"/>
    <property type="project" value="InterPro"/>
</dbReference>
<dbReference type="AlphaFoldDB" id="A0A3R5UFC9"/>
<evidence type="ECO:0000256" key="1">
    <source>
        <dbReference type="ARBA" id="ARBA00023239"/>
    </source>
</evidence>
<gene>
    <name evidence="3" type="ORF">C1I91_11665</name>
</gene>
<reference evidence="3 4" key="1">
    <citation type="submission" date="2018-01" db="EMBL/GenBank/DDBJ databases">
        <title>Genome Sequencing and Assembly of Anaerobacter polyendosporus strain CT4.</title>
        <authorList>
            <person name="Tachaapaikoon C."/>
            <person name="Sutheeworapong S."/>
            <person name="Jenjaroenpun P."/>
            <person name="Wongsurawat T."/>
            <person name="Nookeaw I."/>
            <person name="Cheawchanlertfa P."/>
            <person name="Kosugi A."/>
            <person name="Cheevadhanarak S."/>
            <person name="Ratanakhanokchai K."/>
        </authorList>
    </citation>
    <scope>NUCLEOTIDE SEQUENCE [LARGE SCALE GENOMIC DNA]</scope>
    <source>
        <strain evidence="3 4">CT4</strain>
    </source>
</reference>
<dbReference type="InterPro" id="IPR006680">
    <property type="entry name" value="Amidohydro-rel"/>
</dbReference>
<protein>
    <recommendedName>
        <fullName evidence="2">Amidohydrolase-related domain-containing protein</fullName>
    </recommendedName>
</protein>
<dbReference type="InterPro" id="IPR032466">
    <property type="entry name" value="Metal_Hydrolase"/>
</dbReference>
<evidence type="ECO:0000313" key="3">
    <source>
        <dbReference type="EMBL" id="QAA32243.1"/>
    </source>
</evidence>
<dbReference type="Proteomes" id="UP000286268">
    <property type="component" value="Chromosome"/>
</dbReference>
<dbReference type="OrthoDB" id="9771932at2"/>
<dbReference type="InterPro" id="IPR032465">
    <property type="entry name" value="ACMSD"/>
</dbReference>
<dbReference type="PANTHER" id="PTHR21240">
    <property type="entry name" value="2-AMINO-3-CARBOXYLMUCONATE-6-SEMIALDEHYDE DECARBOXYLASE"/>
    <property type="match status" value="1"/>
</dbReference>
<accession>A0A3R5UFC9</accession>
<dbReference type="SUPFAM" id="SSF51556">
    <property type="entry name" value="Metallo-dependent hydrolases"/>
    <property type="match status" value="1"/>
</dbReference>
<evidence type="ECO:0000313" key="4">
    <source>
        <dbReference type="Proteomes" id="UP000286268"/>
    </source>
</evidence>
<organism evidence="3 4">
    <name type="scientific">Clostridium manihotivorum</name>
    <dbReference type="NCBI Taxonomy" id="2320868"/>
    <lineage>
        <taxon>Bacteria</taxon>
        <taxon>Bacillati</taxon>
        <taxon>Bacillota</taxon>
        <taxon>Clostridia</taxon>
        <taxon>Eubacteriales</taxon>
        <taxon>Clostridiaceae</taxon>
        <taxon>Clostridium</taxon>
    </lineage>
</organism>
<dbReference type="Pfam" id="PF04909">
    <property type="entry name" value="Amidohydro_2"/>
    <property type="match status" value="1"/>
</dbReference>
<name>A0A3R5UFC9_9CLOT</name>
<proteinExistence type="predicted"/>
<evidence type="ECO:0000259" key="2">
    <source>
        <dbReference type="Pfam" id="PF04909"/>
    </source>
</evidence>
<dbReference type="EMBL" id="CP025746">
    <property type="protein sequence ID" value="QAA32243.1"/>
    <property type="molecule type" value="Genomic_DNA"/>
</dbReference>
<dbReference type="RefSeq" id="WP_128213032.1">
    <property type="nucleotide sequence ID" value="NZ_CP025746.1"/>
</dbReference>
<sequence length="276" mass="31645">MIIDGHAHAAGDFCKALDIIKSLNENNVDYVVLASTPQLNSNKNQDLSFFSKFAEKHPENLIYFTNTIVKKVNALNRTSKKIEFGNEYVHNLVKQYPDRILQFYWIDPAEGSILTKLDEKYDRYNFKGIKLHQCINKFNLKENYMHEISDWAASKDLPIFIHLTSKKDVMDMLQLISQHRDTNFIIGHLIGLEVFMESNVVFPNVFFDISCPQLVPKTKILTCVNKFGAEKVIMGSDTPYGKNNLSNVISNVKSLAISSHEKKLILGDNMRDLLRL</sequence>
<dbReference type="GO" id="GO:0016787">
    <property type="term" value="F:hydrolase activity"/>
    <property type="evidence" value="ECO:0007669"/>
    <property type="project" value="InterPro"/>
</dbReference>
<keyword evidence="1" id="KW-0456">Lyase</keyword>
<dbReference type="KEGG" id="cmah:C1I91_11665"/>
<dbReference type="Gene3D" id="3.20.20.140">
    <property type="entry name" value="Metal-dependent hydrolases"/>
    <property type="match status" value="1"/>
</dbReference>